<dbReference type="PANTHER" id="PTHR43721">
    <property type="entry name" value="ELONGATION FACTOR TU-RELATED"/>
    <property type="match status" value="1"/>
</dbReference>
<evidence type="ECO:0000313" key="3">
    <source>
        <dbReference type="Proteomes" id="UP000196239"/>
    </source>
</evidence>
<feature type="domain" description="Translation elongation factor EFTu-like" evidence="1">
    <location>
        <begin position="153"/>
        <end position="220"/>
    </location>
</feature>
<dbReference type="Proteomes" id="UP000196239">
    <property type="component" value="Chromosome 1"/>
</dbReference>
<dbReference type="InterPro" id="IPR004161">
    <property type="entry name" value="EFTu-like_2"/>
</dbReference>
<dbReference type="Pfam" id="PF03144">
    <property type="entry name" value="GTP_EFTU_D2"/>
    <property type="match status" value="1"/>
</dbReference>
<organism evidence="2 3">
    <name type="scientific">Nitrosotalea devaniterrae</name>
    <dbReference type="NCBI Taxonomy" id="1078905"/>
    <lineage>
        <taxon>Archaea</taxon>
        <taxon>Nitrososphaerota</taxon>
        <taxon>Nitrososphaeria</taxon>
        <taxon>Nitrosotaleales</taxon>
        <taxon>Nitrosotaleaceae</taxon>
        <taxon>Nitrosotalea</taxon>
    </lineage>
</organism>
<protein>
    <submittedName>
        <fullName evidence="2">Elongation factor Tu domain 2 protein</fullName>
    </submittedName>
</protein>
<keyword evidence="2" id="KW-0648">Protein biosynthesis</keyword>
<dbReference type="InterPro" id="IPR050055">
    <property type="entry name" value="EF-Tu_GTPase"/>
</dbReference>
<dbReference type="GO" id="GO:0005525">
    <property type="term" value="F:GTP binding"/>
    <property type="evidence" value="ECO:0007669"/>
    <property type="project" value="InterPro"/>
</dbReference>
<dbReference type="SUPFAM" id="SSF50447">
    <property type="entry name" value="Translation proteins"/>
    <property type="match status" value="1"/>
</dbReference>
<dbReference type="KEGG" id="ndv:NDEV_1198"/>
<keyword evidence="2" id="KW-0251">Elongation factor</keyword>
<keyword evidence="3" id="KW-1185">Reference proteome</keyword>
<evidence type="ECO:0000313" key="2">
    <source>
        <dbReference type="EMBL" id="CUR51963.1"/>
    </source>
</evidence>
<proteinExistence type="predicted"/>
<dbReference type="GO" id="GO:0003746">
    <property type="term" value="F:translation elongation factor activity"/>
    <property type="evidence" value="ECO:0007669"/>
    <property type="project" value="UniProtKB-KW"/>
</dbReference>
<dbReference type="GO" id="GO:0001514">
    <property type="term" value="P:selenocysteine incorporation"/>
    <property type="evidence" value="ECO:0007669"/>
    <property type="project" value="TreeGrafter"/>
</dbReference>
<dbReference type="EMBL" id="LN890280">
    <property type="protein sequence ID" value="CUR51963.1"/>
    <property type="molecule type" value="Genomic_DNA"/>
</dbReference>
<dbReference type="AlphaFoldDB" id="A0A128A3M4"/>
<evidence type="ECO:0000259" key="1">
    <source>
        <dbReference type="Pfam" id="PF03144"/>
    </source>
</evidence>
<reference evidence="3" key="1">
    <citation type="submission" date="2015-10" db="EMBL/GenBank/DDBJ databases">
        <authorList>
            <person name="Lehtovirta-Morley L.E."/>
            <person name="Vieille C."/>
        </authorList>
    </citation>
    <scope>NUCLEOTIDE SEQUENCE [LARGE SCALE GENOMIC DNA]</scope>
</reference>
<name>A0A128A3M4_9ARCH</name>
<dbReference type="PANTHER" id="PTHR43721:SF11">
    <property type="entry name" value="SELENOCYSTEINE-SPECIFIC ELONGATION FACTOR"/>
    <property type="match status" value="1"/>
</dbReference>
<gene>
    <name evidence="2" type="ORF">NDEV_1198</name>
</gene>
<dbReference type="InterPro" id="IPR009000">
    <property type="entry name" value="Transl_B-barrel_sf"/>
</dbReference>
<accession>A0A128A3M4</accession>
<sequence>MKSINFTLLGDESLAKDFGKKGTTTDITIYDKKESGVLRTWTIPTSFPDKIQSLFQAINMGEYVIFHVTKLDKFTGEQIIALDVLGKKQGILSHSFDVDKNTLLSMIKGTVVEQYKLVEPENLKKEIDLLEPISKDGPTAIVIDHCFDVKGVGTVILGKITQGTLKVYANLKLLPKGSDVVVKSIQMHDDSVEDAVSPARVGLAVKGVGPDDVQRGDVLCMPDKMLISQEIEIDYIQSKFFKDKVAENQMFLVSIGLQIRPVKIISLNPMKLSLGKSTVYEKGDVCVILKPESASIRIVGSGKIIK</sequence>
<dbReference type="Gene3D" id="2.40.30.10">
    <property type="entry name" value="Translation factors"/>
    <property type="match status" value="1"/>
</dbReference>